<dbReference type="GO" id="GO:0016787">
    <property type="term" value="F:hydrolase activity"/>
    <property type="evidence" value="ECO:0007669"/>
    <property type="project" value="UniProtKB-KW"/>
</dbReference>
<accession>A0ABT5Z9H6</accession>
<dbReference type="Pfam" id="PF00561">
    <property type="entry name" value="Abhydrolase_1"/>
    <property type="match status" value="1"/>
</dbReference>
<dbReference type="Gene3D" id="3.40.50.1820">
    <property type="entry name" value="alpha/beta hydrolase"/>
    <property type="match status" value="1"/>
</dbReference>
<dbReference type="InterPro" id="IPR029058">
    <property type="entry name" value="AB_hydrolase_fold"/>
</dbReference>
<evidence type="ECO:0000256" key="2">
    <source>
        <dbReference type="SAM" id="MobiDB-lite"/>
    </source>
</evidence>
<dbReference type="PANTHER" id="PTHR43798:SF31">
    <property type="entry name" value="AB HYDROLASE SUPERFAMILY PROTEIN YCLE"/>
    <property type="match status" value="1"/>
</dbReference>
<dbReference type="EMBL" id="JARHTQ010000032">
    <property type="protein sequence ID" value="MDF2260282.1"/>
    <property type="molecule type" value="Genomic_DNA"/>
</dbReference>
<evidence type="ECO:0000313" key="5">
    <source>
        <dbReference type="Proteomes" id="UP001220022"/>
    </source>
</evidence>
<keyword evidence="5" id="KW-1185">Reference proteome</keyword>
<organism evidence="4 5">
    <name type="scientific">Streptantibioticus ferralitis</name>
    <dbReference type="NCBI Taxonomy" id="236510"/>
    <lineage>
        <taxon>Bacteria</taxon>
        <taxon>Bacillati</taxon>
        <taxon>Actinomycetota</taxon>
        <taxon>Actinomycetes</taxon>
        <taxon>Kitasatosporales</taxon>
        <taxon>Streptomycetaceae</taxon>
        <taxon>Streptantibioticus</taxon>
    </lineage>
</organism>
<dbReference type="Proteomes" id="UP001220022">
    <property type="component" value="Unassembled WGS sequence"/>
</dbReference>
<dbReference type="RefSeq" id="WP_275820732.1">
    <property type="nucleotide sequence ID" value="NZ_BAAANM010000021.1"/>
</dbReference>
<gene>
    <name evidence="4" type="ORF">P2L57_32610</name>
</gene>
<feature type="region of interest" description="Disordered" evidence="2">
    <location>
        <begin position="1"/>
        <end position="29"/>
    </location>
</feature>
<name>A0ABT5Z9H6_9ACTN</name>
<reference evidence="4 5" key="1">
    <citation type="submission" date="2023-03" db="EMBL/GenBank/DDBJ databases">
        <title>Draft genome sequence of type strain Streptomyces ferralitis JCM 14344.</title>
        <authorList>
            <person name="Klaysubun C."/>
            <person name="Duangmal K."/>
        </authorList>
    </citation>
    <scope>NUCLEOTIDE SEQUENCE [LARGE SCALE GENOMIC DNA]</scope>
    <source>
        <strain evidence="4 5">JCM 14344</strain>
    </source>
</reference>
<evidence type="ECO:0000313" key="4">
    <source>
        <dbReference type="EMBL" id="MDF2260282.1"/>
    </source>
</evidence>
<sequence length="323" mass="33807">MTTVRNTSVDGGGGRREEGGAYAPLPARRTGCATSADGTRLYWEEHGPKDAPAVVLSHGWTCSTLFWAAVIRELPDDLRVIAYDQRGHGRSQRPRRSGYRTTALADDLTAVLEDALPNGERAVLAGHSMGGMTLLAAADRPAVRDRTAAALLCSTGSGRLLAETRVLPPGIRNKRVRHFVHRRILVSAAPLGPQSRVTRSALKYGVLGAGSTAEQIAATARLVHACGTAPRAGWGRVMAGLDLDAGVAALRAPTAVIVGTADKLTPPVHAHGMAARLPHCVGLTELPGLGHMTPIEDPRAVAGVIRGLAVDHLNTSGSKGNSQ</sequence>
<proteinExistence type="predicted"/>
<comment type="caution">
    <text evidence="4">The sequence shown here is derived from an EMBL/GenBank/DDBJ whole genome shotgun (WGS) entry which is preliminary data.</text>
</comment>
<feature type="domain" description="AB hydrolase-1" evidence="3">
    <location>
        <begin position="52"/>
        <end position="298"/>
    </location>
</feature>
<dbReference type="InterPro" id="IPR000073">
    <property type="entry name" value="AB_hydrolase_1"/>
</dbReference>
<evidence type="ECO:0000259" key="3">
    <source>
        <dbReference type="Pfam" id="PF00561"/>
    </source>
</evidence>
<dbReference type="PRINTS" id="PR00111">
    <property type="entry name" value="ABHYDROLASE"/>
</dbReference>
<evidence type="ECO:0000256" key="1">
    <source>
        <dbReference type="ARBA" id="ARBA00022801"/>
    </source>
</evidence>
<dbReference type="SUPFAM" id="SSF53474">
    <property type="entry name" value="alpha/beta-Hydrolases"/>
    <property type="match status" value="1"/>
</dbReference>
<dbReference type="InterPro" id="IPR050266">
    <property type="entry name" value="AB_hydrolase_sf"/>
</dbReference>
<protein>
    <submittedName>
        <fullName evidence="4">Alpha/beta hydrolase</fullName>
    </submittedName>
</protein>
<dbReference type="PANTHER" id="PTHR43798">
    <property type="entry name" value="MONOACYLGLYCEROL LIPASE"/>
    <property type="match status" value="1"/>
</dbReference>
<keyword evidence="1 4" id="KW-0378">Hydrolase</keyword>